<sequence>MDDSNYCYGAGYTYDGTIYRLLVVRCHPDNQDFLFNYREPQNPVYFNYSIKLDSEGNVYVATMNSTDAWLVTFDRNLNYRGQLILDYGGLDIFNDVEVIGVNRVVVTGRIEKPLGSSTDNDMFVGEYFFNPQTHMFYEQWHYVLFPQDEYSIEKGHKVKKDNYGNIYVAGTTQVGSGHGYSHVCVLKFSPDGVLQWMYNHNDPLDGSSSPCDLAVDKMTGQCFTTGTIYRSYLNSLVQTMKIDNGNLVWKNESDITSSVDIGYELDITPSFVYVSGAVNVNAEFLTMCYWRSTGDTRMIERYNYGNAGHSFNIALKRNGNYAYVVSAGYKTNPYAMATLMYKFLDNNVDNPAGEDEPMFYTQIIPNLVQDKLTLTVCSPCENKARIQLYDASGRLITNLYDGFVKMGTNTIGFLTYEYLLIKYLLCGD</sequence>
<protein>
    <recommendedName>
        <fullName evidence="2">T9SS type A sorting domain-containing protein</fullName>
    </recommendedName>
</protein>
<name>A0A7V0Z4K8_UNCW3</name>
<comment type="caution">
    <text evidence="1">The sequence shown here is derived from an EMBL/GenBank/DDBJ whole genome shotgun (WGS) entry which is preliminary data.</text>
</comment>
<evidence type="ECO:0008006" key="2">
    <source>
        <dbReference type="Google" id="ProtNLM"/>
    </source>
</evidence>
<organism evidence="1">
    <name type="scientific">candidate division WOR-3 bacterium</name>
    <dbReference type="NCBI Taxonomy" id="2052148"/>
    <lineage>
        <taxon>Bacteria</taxon>
        <taxon>Bacteria division WOR-3</taxon>
    </lineage>
</organism>
<evidence type="ECO:0000313" key="1">
    <source>
        <dbReference type="EMBL" id="HDY58505.1"/>
    </source>
</evidence>
<accession>A0A7V0Z4K8</accession>
<dbReference type="AlphaFoldDB" id="A0A7V0Z4K8"/>
<reference evidence="1" key="1">
    <citation type="journal article" date="2020" name="mSystems">
        <title>Genome- and Community-Level Interaction Insights into Carbon Utilization and Element Cycling Functions of Hydrothermarchaeota in Hydrothermal Sediment.</title>
        <authorList>
            <person name="Zhou Z."/>
            <person name="Liu Y."/>
            <person name="Xu W."/>
            <person name="Pan J."/>
            <person name="Luo Z.H."/>
            <person name="Li M."/>
        </authorList>
    </citation>
    <scope>NUCLEOTIDE SEQUENCE [LARGE SCALE GENOMIC DNA]</scope>
    <source>
        <strain evidence="1">SpSt-258</strain>
    </source>
</reference>
<proteinExistence type="predicted"/>
<dbReference type="SUPFAM" id="SSF63829">
    <property type="entry name" value="Calcium-dependent phosphotriesterase"/>
    <property type="match status" value="1"/>
</dbReference>
<gene>
    <name evidence="1" type="ORF">ENP86_03000</name>
</gene>
<dbReference type="EMBL" id="DSKY01000009">
    <property type="protein sequence ID" value="HDY58505.1"/>
    <property type="molecule type" value="Genomic_DNA"/>
</dbReference>